<dbReference type="Proteomes" id="UP000294739">
    <property type="component" value="Unassembled WGS sequence"/>
</dbReference>
<dbReference type="PANTHER" id="PTHR43711">
    <property type="entry name" value="TWO-COMPONENT HISTIDINE KINASE"/>
    <property type="match status" value="1"/>
</dbReference>
<keyword evidence="7" id="KW-0812">Transmembrane</keyword>
<dbReference type="SMART" id="SM00388">
    <property type="entry name" value="HisKA"/>
    <property type="match status" value="1"/>
</dbReference>
<evidence type="ECO:0000259" key="8">
    <source>
        <dbReference type="PROSITE" id="PS50109"/>
    </source>
</evidence>
<comment type="catalytic activity">
    <reaction evidence="1">
        <text>ATP + protein L-histidine = ADP + protein N-phospho-L-histidine.</text>
        <dbReference type="EC" id="2.7.13.3"/>
    </reaction>
</comment>
<keyword evidence="10" id="KW-1185">Reference proteome</keyword>
<dbReference type="RefSeq" id="WP_131897832.1">
    <property type="nucleotide sequence ID" value="NZ_SMKZ01000031.1"/>
</dbReference>
<dbReference type="Gene3D" id="3.30.565.10">
    <property type="entry name" value="Histidine kinase-like ATPase, C-terminal domain"/>
    <property type="match status" value="1"/>
</dbReference>
<comment type="subcellular location">
    <subcellularLocation>
        <location evidence="2">Cell membrane</location>
    </subcellularLocation>
</comment>
<dbReference type="InterPro" id="IPR036097">
    <property type="entry name" value="HisK_dim/P_sf"/>
</dbReference>
<dbReference type="GO" id="GO:0005886">
    <property type="term" value="C:plasma membrane"/>
    <property type="evidence" value="ECO:0007669"/>
    <property type="project" value="UniProtKB-SubCell"/>
</dbReference>
<evidence type="ECO:0000256" key="4">
    <source>
        <dbReference type="ARBA" id="ARBA00022679"/>
    </source>
</evidence>
<dbReference type="PROSITE" id="PS50109">
    <property type="entry name" value="HIS_KIN"/>
    <property type="match status" value="1"/>
</dbReference>
<evidence type="ECO:0000313" key="10">
    <source>
        <dbReference type="Proteomes" id="UP000294739"/>
    </source>
</evidence>
<feature type="transmembrane region" description="Helical" evidence="7">
    <location>
        <begin position="6"/>
        <end position="31"/>
    </location>
</feature>
<dbReference type="InterPro" id="IPR005467">
    <property type="entry name" value="His_kinase_dom"/>
</dbReference>
<dbReference type="SUPFAM" id="SSF55874">
    <property type="entry name" value="ATPase domain of HSP90 chaperone/DNA topoisomerase II/histidine kinase"/>
    <property type="match status" value="1"/>
</dbReference>
<evidence type="ECO:0000256" key="7">
    <source>
        <dbReference type="SAM" id="Phobius"/>
    </source>
</evidence>
<gene>
    <name evidence="9" type="ORF">E1269_20135</name>
</gene>
<dbReference type="InterPro" id="IPR003594">
    <property type="entry name" value="HATPase_dom"/>
</dbReference>
<dbReference type="SUPFAM" id="SSF47384">
    <property type="entry name" value="Homodimeric domain of signal transducing histidine kinase"/>
    <property type="match status" value="1"/>
</dbReference>
<dbReference type="GO" id="GO:0000155">
    <property type="term" value="F:phosphorelay sensor kinase activity"/>
    <property type="evidence" value="ECO:0007669"/>
    <property type="project" value="InterPro"/>
</dbReference>
<evidence type="ECO:0000256" key="5">
    <source>
        <dbReference type="ARBA" id="ARBA00022777"/>
    </source>
</evidence>
<dbReference type="InParanoid" id="A0A4R5DAW6"/>
<dbReference type="AlphaFoldDB" id="A0A4R5DAW6"/>
<proteinExistence type="predicted"/>
<reference evidence="9 10" key="1">
    <citation type="submission" date="2019-03" db="EMBL/GenBank/DDBJ databases">
        <title>Draft genome sequences of novel Actinobacteria.</title>
        <authorList>
            <person name="Sahin N."/>
            <person name="Ay H."/>
            <person name="Saygin H."/>
        </authorList>
    </citation>
    <scope>NUCLEOTIDE SEQUENCE [LARGE SCALE GENOMIC DNA]</scope>
    <source>
        <strain evidence="9 10">5K138</strain>
    </source>
</reference>
<comment type="caution">
    <text evidence="9">The sequence shown here is derived from an EMBL/GenBank/DDBJ whole genome shotgun (WGS) entry which is preliminary data.</text>
</comment>
<dbReference type="EC" id="2.7.13.3" evidence="3"/>
<dbReference type="Pfam" id="PF02518">
    <property type="entry name" value="HATPase_c"/>
    <property type="match status" value="1"/>
</dbReference>
<dbReference type="InterPro" id="IPR050736">
    <property type="entry name" value="Sensor_HK_Regulatory"/>
</dbReference>
<evidence type="ECO:0000256" key="2">
    <source>
        <dbReference type="ARBA" id="ARBA00004236"/>
    </source>
</evidence>
<keyword evidence="4" id="KW-0808">Transferase</keyword>
<dbReference type="CDD" id="cd00082">
    <property type="entry name" value="HisKA"/>
    <property type="match status" value="1"/>
</dbReference>
<dbReference type="OrthoDB" id="5241402at2"/>
<keyword evidence="5 9" id="KW-0418">Kinase</keyword>
<dbReference type="InterPro" id="IPR036890">
    <property type="entry name" value="HATPase_C_sf"/>
</dbReference>
<evidence type="ECO:0000256" key="6">
    <source>
        <dbReference type="ARBA" id="ARBA00023012"/>
    </source>
</evidence>
<feature type="domain" description="Histidine kinase" evidence="8">
    <location>
        <begin position="65"/>
        <end position="285"/>
    </location>
</feature>
<evidence type="ECO:0000256" key="3">
    <source>
        <dbReference type="ARBA" id="ARBA00012438"/>
    </source>
</evidence>
<organism evidence="9 10">
    <name type="scientific">Jiangella asiatica</name>
    <dbReference type="NCBI Taxonomy" id="2530372"/>
    <lineage>
        <taxon>Bacteria</taxon>
        <taxon>Bacillati</taxon>
        <taxon>Actinomycetota</taxon>
        <taxon>Actinomycetes</taxon>
        <taxon>Jiangellales</taxon>
        <taxon>Jiangellaceae</taxon>
        <taxon>Jiangella</taxon>
    </lineage>
</organism>
<evidence type="ECO:0000256" key="1">
    <source>
        <dbReference type="ARBA" id="ARBA00000085"/>
    </source>
</evidence>
<accession>A0A4R5DAW6</accession>
<dbReference type="Gene3D" id="1.10.287.130">
    <property type="match status" value="1"/>
</dbReference>
<dbReference type="Pfam" id="PF00512">
    <property type="entry name" value="HisKA"/>
    <property type="match status" value="1"/>
</dbReference>
<dbReference type="PANTHER" id="PTHR43711:SF1">
    <property type="entry name" value="HISTIDINE KINASE 1"/>
    <property type="match status" value="1"/>
</dbReference>
<dbReference type="SMART" id="SM00387">
    <property type="entry name" value="HATPase_c"/>
    <property type="match status" value="1"/>
</dbReference>
<keyword evidence="7" id="KW-1133">Transmembrane helix</keyword>
<keyword evidence="7" id="KW-0472">Membrane</keyword>
<name>A0A4R5DAW6_9ACTN</name>
<sequence>MDQTLVVTTSLAGAIGLAALTAALIAGVVVLTTRAHRRALEHARAAARAEAAEAAAASRARLLIRLDHELKNPLTALRTAAASAQQLLAGEERSAEVEQAVATIGGSSRRIARLLADLRKLADVETREIDRRPVDLAALLELVVDDARTAPGAEDRMFTTSVPRAPWPLPQVRGDEDLLHTALLNLVTNAVKYSADGDTIEVRASEEAGAWVAIEVADTGRGIAEDDQRVVWDELSRGSDVRSIPGSGMGLALVKAIALRHDGRVELRSRPREGTSVRVLIPAIGPAR</sequence>
<keyword evidence="6" id="KW-0902">Two-component regulatory system</keyword>
<dbReference type="InterPro" id="IPR003661">
    <property type="entry name" value="HisK_dim/P_dom"/>
</dbReference>
<dbReference type="EMBL" id="SMKZ01000031">
    <property type="protein sequence ID" value="TDE07393.1"/>
    <property type="molecule type" value="Genomic_DNA"/>
</dbReference>
<protein>
    <recommendedName>
        <fullName evidence="3">histidine kinase</fullName>
        <ecNumber evidence="3">2.7.13.3</ecNumber>
    </recommendedName>
</protein>
<evidence type="ECO:0000313" key="9">
    <source>
        <dbReference type="EMBL" id="TDE07393.1"/>
    </source>
</evidence>